<organism evidence="1 2">
    <name type="scientific">Dothistroma septosporum (strain NZE10 / CBS 128990)</name>
    <name type="common">Red band needle blight fungus</name>
    <name type="synonym">Mycosphaerella pini</name>
    <dbReference type="NCBI Taxonomy" id="675120"/>
    <lineage>
        <taxon>Eukaryota</taxon>
        <taxon>Fungi</taxon>
        <taxon>Dikarya</taxon>
        <taxon>Ascomycota</taxon>
        <taxon>Pezizomycotina</taxon>
        <taxon>Dothideomycetes</taxon>
        <taxon>Dothideomycetidae</taxon>
        <taxon>Mycosphaerellales</taxon>
        <taxon>Mycosphaerellaceae</taxon>
        <taxon>Dothistroma</taxon>
    </lineage>
</organism>
<gene>
    <name evidence="1" type="ORF">DOTSEDRAFT_74239</name>
</gene>
<evidence type="ECO:0000313" key="2">
    <source>
        <dbReference type="Proteomes" id="UP000016933"/>
    </source>
</evidence>
<dbReference type="Proteomes" id="UP000016933">
    <property type="component" value="Unassembled WGS sequence"/>
</dbReference>
<accession>N1PE44</accession>
<sequence>MSRGERHFFAGALMYDTCTNRVVRVLPHEATVPWNHQIPFSRHVGLADDLRGLYQTSGNPFSVFIGDS</sequence>
<keyword evidence="2" id="KW-1185">Reference proteome</keyword>
<dbReference type="EMBL" id="KB446543">
    <property type="protein sequence ID" value="EME40622.1"/>
    <property type="molecule type" value="Genomic_DNA"/>
</dbReference>
<proteinExistence type="predicted"/>
<dbReference type="HOGENOM" id="CLU_2793950_0_0_1"/>
<dbReference type="AlphaFoldDB" id="N1PE44"/>
<reference evidence="2" key="1">
    <citation type="journal article" date="2012" name="PLoS Genet.">
        <title>The genomes of the fungal plant pathogens Cladosporium fulvum and Dothistroma septosporum reveal adaptation to different hosts and lifestyles but also signatures of common ancestry.</title>
        <authorList>
            <person name="de Wit P.J.G.M."/>
            <person name="van der Burgt A."/>
            <person name="Oekmen B."/>
            <person name="Stergiopoulos I."/>
            <person name="Abd-Elsalam K.A."/>
            <person name="Aerts A.L."/>
            <person name="Bahkali A.H."/>
            <person name="Beenen H.G."/>
            <person name="Chettri P."/>
            <person name="Cox M.P."/>
            <person name="Datema E."/>
            <person name="de Vries R.P."/>
            <person name="Dhillon B."/>
            <person name="Ganley A.R."/>
            <person name="Griffiths S.A."/>
            <person name="Guo Y."/>
            <person name="Hamelin R.C."/>
            <person name="Henrissat B."/>
            <person name="Kabir M.S."/>
            <person name="Jashni M.K."/>
            <person name="Kema G."/>
            <person name="Klaubauf S."/>
            <person name="Lapidus A."/>
            <person name="Levasseur A."/>
            <person name="Lindquist E."/>
            <person name="Mehrabi R."/>
            <person name="Ohm R.A."/>
            <person name="Owen T.J."/>
            <person name="Salamov A."/>
            <person name="Schwelm A."/>
            <person name="Schijlen E."/>
            <person name="Sun H."/>
            <person name="van den Burg H.A."/>
            <person name="van Ham R.C.H.J."/>
            <person name="Zhang S."/>
            <person name="Goodwin S.B."/>
            <person name="Grigoriev I.V."/>
            <person name="Collemare J."/>
            <person name="Bradshaw R.E."/>
        </authorList>
    </citation>
    <scope>NUCLEOTIDE SEQUENCE [LARGE SCALE GENOMIC DNA]</scope>
    <source>
        <strain evidence="2">NZE10 / CBS 128990</strain>
    </source>
</reference>
<reference evidence="1 2" key="2">
    <citation type="journal article" date="2012" name="PLoS Pathog.">
        <title>Diverse lifestyles and strategies of plant pathogenesis encoded in the genomes of eighteen Dothideomycetes fungi.</title>
        <authorList>
            <person name="Ohm R.A."/>
            <person name="Feau N."/>
            <person name="Henrissat B."/>
            <person name="Schoch C.L."/>
            <person name="Horwitz B.A."/>
            <person name="Barry K.W."/>
            <person name="Condon B.J."/>
            <person name="Copeland A.C."/>
            <person name="Dhillon B."/>
            <person name="Glaser F."/>
            <person name="Hesse C.N."/>
            <person name="Kosti I."/>
            <person name="LaButti K."/>
            <person name="Lindquist E.A."/>
            <person name="Lucas S."/>
            <person name="Salamov A.A."/>
            <person name="Bradshaw R.E."/>
            <person name="Ciuffetti L."/>
            <person name="Hamelin R.C."/>
            <person name="Kema G.H.J."/>
            <person name="Lawrence C."/>
            <person name="Scott J.A."/>
            <person name="Spatafora J.W."/>
            <person name="Turgeon B.G."/>
            <person name="de Wit P.J.G.M."/>
            <person name="Zhong S."/>
            <person name="Goodwin S.B."/>
            <person name="Grigoriev I.V."/>
        </authorList>
    </citation>
    <scope>NUCLEOTIDE SEQUENCE [LARGE SCALE GENOMIC DNA]</scope>
    <source>
        <strain evidence="2">NZE10 / CBS 128990</strain>
    </source>
</reference>
<name>N1PE44_DOTSN</name>
<protein>
    <submittedName>
        <fullName evidence="1">Uncharacterized protein</fullName>
    </submittedName>
</protein>
<evidence type="ECO:0000313" key="1">
    <source>
        <dbReference type="EMBL" id="EME40622.1"/>
    </source>
</evidence>